<evidence type="ECO:0000256" key="1">
    <source>
        <dbReference type="SAM" id="Phobius"/>
    </source>
</evidence>
<dbReference type="Proteomes" id="UP000254280">
    <property type="component" value="Unassembled WGS sequence"/>
</dbReference>
<dbReference type="AlphaFoldDB" id="A0A379B897"/>
<accession>A0A379B897</accession>
<protein>
    <submittedName>
        <fullName evidence="2">Uncharacterized protein</fullName>
    </submittedName>
</protein>
<reference evidence="2 3" key="1">
    <citation type="submission" date="2018-06" db="EMBL/GenBank/DDBJ databases">
        <authorList>
            <consortium name="Pathogen Informatics"/>
            <person name="Doyle S."/>
        </authorList>
    </citation>
    <scope>NUCLEOTIDE SEQUENCE [LARGE SCALE GENOMIC DNA]</scope>
    <source>
        <strain evidence="2 3">NCTC10699</strain>
    </source>
</reference>
<gene>
    <name evidence="2" type="ORF">NCTC10699_02127</name>
</gene>
<keyword evidence="3" id="KW-1185">Reference proteome</keyword>
<keyword evidence="1" id="KW-0812">Transmembrane</keyword>
<dbReference type="EMBL" id="UGSS01000002">
    <property type="protein sequence ID" value="SUB34458.1"/>
    <property type="molecule type" value="Genomic_DNA"/>
</dbReference>
<name>A0A379B897_9PAST</name>
<keyword evidence="1" id="KW-0472">Membrane</keyword>
<proteinExistence type="predicted"/>
<keyword evidence="1" id="KW-1133">Transmembrane helix</keyword>
<sequence>MTSFYLSIILIMMCGMNTFVGITHLFREPRQYLWSSVYFMLGGGMLALGFHFLSPFLKCSQY</sequence>
<feature type="transmembrane region" description="Helical" evidence="1">
    <location>
        <begin position="6"/>
        <end position="26"/>
    </location>
</feature>
<feature type="transmembrane region" description="Helical" evidence="1">
    <location>
        <begin position="38"/>
        <end position="57"/>
    </location>
</feature>
<evidence type="ECO:0000313" key="3">
    <source>
        <dbReference type="Proteomes" id="UP000254280"/>
    </source>
</evidence>
<organism evidence="2 3">
    <name type="scientific">[Pasteurella] mairii</name>
    <dbReference type="NCBI Taxonomy" id="757"/>
    <lineage>
        <taxon>Bacteria</taxon>
        <taxon>Pseudomonadati</taxon>
        <taxon>Pseudomonadota</taxon>
        <taxon>Gammaproteobacteria</taxon>
        <taxon>Pasteurellales</taxon>
        <taxon>Pasteurellaceae</taxon>
    </lineage>
</organism>
<evidence type="ECO:0000313" key="2">
    <source>
        <dbReference type="EMBL" id="SUB34458.1"/>
    </source>
</evidence>